<evidence type="ECO:0000256" key="3">
    <source>
        <dbReference type="ARBA" id="ARBA00022692"/>
    </source>
</evidence>
<dbReference type="PANTHER" id="PTHR30086:SF20">
    <property type="entry name" value="ARGININE EXPORTER PROTEIN ARGO-RELATED"/>
    <property type="match status" value="1"/>
</dbReference>
<dbReference type="Pfam" id="PF01810">
    <property type="entry name" value="LysE"/>
    <property type="match status" value="1"/>
</dbReference>
<dbReference type="InterPro" id="IPR001123">
    <property type="entry name" value="LeuE-type"/>
</dbReference>
<evidence type="ECO:0000256" key="6">
    <source>
        <dbReference type="SAM" id="MobiDB-lite"/>
    </source>
</evidence>
<feature type="compositionally biased region" description="Basic and acidic residues" evidence="6">
    <location>
        <begin position="116"/>
        <end position="130"/>
    </location>
</feature>
<keyword evidence="9" id="KW-1185">Reference proteome</keyword>
<proteinExistence type="predicted"/>
<evidence type="ECO:0000256" key="4">
    <source>
        <dbReference type="ARBA" id="ARBA00022989"/>
    </source>
</evidence>
<evidence type="ECO:0000313" key="8">
    <source>
        <dbReference type="EMBL" id="MFC7180581.1"/>
    </source>
</evidence>
<dbReference type="PANTHER" id="PTHR30086">
    <property type="entry name" value="ARGININE EXPORTER PROTEIN ARGO"/>
    <property type="match status" value="1"/>
</dbReference>
<feature type="transmembrane region" description="Helical" evidence="7">
    <location>
        <begin position="6"/>
        <end position="29"/>
    </location>
</feature>
<dbReference type="RefSeq" id="WP_345705090.1">
    <property type="nucleotide sequence ID" value="NZ_BAABKV010000001.1"/>
</dbReference>
<keyword evidence="5 7" id="KW-0472">Membrane</keyword>
<accession>A0ABW2FXP3</accession>
<protein>
    <submittedName>
        <fullName evidence="8">LysE family translocator</fullName>
    </submittedName>
</protein>
<feature type="transmembrane region" description="Helical" evidence="7">
    <location>
        <begin position="41"/>
        <end position="65"/>
    </location>
</feature>
<feature type="region of interest" description="Disordered" evidence="6">
    <location>
        <begin position="100"/>
        <end position="134"/>
    </location>
</feature>
<feature type="compositionally biased region" description="Low complexity" evidence="6">
    <location>
        <begin position="101"/>
        <end position="112"/>
    </location>
</feature>
<evidence type="ECO:0000256" key="2">
    <source>
        <dbReference type="ARBA" id="ARBA00022475"/>
    </source>
</evidence>
<comment type="subcellular location">
    <subcellularLocation>
        <location evidence="1">Cell membrane</location>
        <topology evidence="1">Multi-pass membrane protein</topology>
    </subcellularLocation>
</comment>
<feature type="transmembrane region" description="Helical" evidence="7">
    <location>
        <begin position="149"/>
        <end position="166"/>
    </location>
</feature>
<feature type="transmembrane region" description="Helical" evidence="7">
    <location>
        <begin position="172"/>
        <end position="201"/>
    </location>
</feature>
<evidence type="ECO:0000313" key="9">
    <source>
        <dbReference type="Proteomes" id="UP001596435"/>
    </source>
</evidence>
<dbReference type="Proteomes" id="UP001596435">
    <property type="component" value="Unassembled WGS sequence"/>
</dbReference>
<keyword evidence="2" id="KW-1003">Cell membrane</keyword>
<name>A0ABW2FXP3_9ACTN</name>
<evidence type="ECO:0000256" key="7">
    <source>
        <dbReference type="SAM" id="Phobius"/>
    </source>
</evidence>
<dbReference type="EMBL" id="JBHTAJ010000021">
    <property type="protein sequence ID" value="MFC7180581.1"/>
    <property type="molecule type" value="Genomic_DNA"/>
</dbReference>
<sequence>MDTATALWSFGLLVGLLTLTPGLDTALILRTAVLGRRRRAWGVVLGIQTGTLVWGVLASVGATAVLTASHLAYETLRWAGAGYLLWTGARMLRDSWRRDTGAAPDGSPADGPADGHGGDRHGGDRQRTDGPADGNGLVAGWRRGALTNLLNPKVGVFYVALLPQFIPPGAPHLAFGVLLTCEHLALGLVWSTVLVGFARVVRHRLTGPTARRVLDRITGGVIAAFGLRLAFGD</sequence>
<reference evidence="9" key="1">
    <citation type="journal article" date="2019" name="Int. J. Syst. Evol. Microbiol.">
        <title>The Global Catalogue of Microorganisms (GCM) 10K type strain sequencing project: providing services to taxonomists for standard genome sequencing and annotation.</title>
        <authorList>
            <consortium name="The Broad Institute Genomics Platform"/>
            <consortium name="The Broad Institute Genome Sequencing Center for Infectious Disease"/>
            <person name="Wu L."/>
            <person name="Ma J."/>
        </authorList>
    </citation>
    <scope>NUCLEOTIDE SEQUENCE [LARGE SCALE GENOMIC DNA]</scope>
    <source>
        <strain evidence="9">CGMCC 1.12859</strain>
    </source>
</reference>
<organism evidence="8 9">
    <name type="scientific">Kitasatospora paranensis</name>
    <dbReference type="NCBI Taxonomy" id="258053"/>
    <lineage>
        <taxon>Bacteria</taxon>
        <taxon>Bacillati</taxon>
        <taxon>Actinomycetota</taxon>
        <taxon>Actinomycetes</taxon>
        <taxon>Kitasatosporales</taxon>
        <taxon>Streptomycetaceae</taxon>
        <taxon>Kitasatospora</taxon>
    </lineage>
</organism>
<keyword evidence="4 7" id="KW-1133">Transmembrane helix</keyword>
<dbReference type="PIRSF" id="PIRSF006324">
    <property type="entry name" value="LeuE"/>
    <property type="match status" value="1"/>
</dbReference>
<comment type="caution">
    <text evidence="8">The sequence shown here is derived from an EMBL/GenBank/DDBJ whole genome shotgun (WGS) entry which is preliminary data.</text>
</comment>
<gene>
    <name evidence="8" type="ORF">ACFQMG_13555</name>
</gene>
<keyword evidence="3 7" id="KW-0812">Transmembrane</keyword>
<evidence type="ECO:0000256" key="5">
    <source>
        <dbReference type="ARBA" id="ARBA00023136"/>
    </source>
</evidence>
<evidence type="ECO:0000256" key="1">
    <source>
        <dbReference type="ARBA" id="ARBA00004651"/>
    </source>
</evidence>